<evidence type="ECO:0000313" key="2">
    <source>
        <dbReference type="EMBL" id="RVX08101.1"/>
    </source>
</evidence>
<proteinExistence type="predicted"/>
<sequence length="214" mass="24428">MVGKVVSKAQGAFVEGRQILDAVLIANEAIDLALKNNENDILCKLDIEKAFDNVDWTFILTVMQKMRFGEKWIKWIKWCISTTSFSVLVNGTPTGFFQSSRGLRINLEKSELIPVGRVENMDDLAWDFGCRVGSLPSTYLGMPLGAPFNQKEIRENPKGFPLGWGNLEQKPHLVRWELVCLSKKKWGLRVKCLSILNKALLAKWNWRFVIEREA</sequence>
<dbReference type="Proteomes" id="UP000288805">
    <property type="component" value="Unassembled WGS sequence"/>
</dbReference>
<gene>
    <name evidence="2" type="ORF">CK203_014668</name>
</gene>
<dbReference type="EMBL" id="QGNW01000043">
    <property type="protein sequence ID" value="RVX08101.1"/>
    <property type="molecule type" value="Genomic_DNA"/>
</dbReference>
<dbReference type="AlphaFoldDB" id="A0A438JGL5"/>
<evidence type="ECO:0000259" key="1">
    <source>
        <dbReference type="Pfam" id="PF00078"/>
    </source>
</evidence>
<dbReference type="PANTHER" id="PTHR33116:SF78">
    <property type="entry name" value="OS12G0587133 PROTEIN"/>
    <property type="match status" value="1"/>
</dbReference>
<dbReference type="Pfam" id="PF00078">
    <property type="entry name" value="RVT_1"/>
    <property type="match status" value="1"/>
</dbReference>
<reference evidence="2 3" key="1">
    <citation type="journal article" date="2018" name="PLoS Genet.">
        <title>Population sequencing reveals clonal diversity and ancestral inbreeding in the grapevine cultivar Chardonnay.</title>
        <authorList>
            <person name="Roach M.J."/>
            <person name="Johnson D.L."/>
            <person name="Bohlmann J."/>
            <person name="van Vuuren H.J."/>
            <person name="Jones S.J."/>
            <person name="Pretorius I.S."/>
            <person name="Schmidt S.A."/>
            <person name="Borneman A.R."/>
        </authorList>
    </citation>
    <scope>NUCLEOTIDE SEQUENCE [LARGE SCALE GENOMIC DNA]</scope>
    <source>
        <strain evidence="3">cv. Chardonnay</strain>
        <tissue evidence="2">Leaf</tissue>
    </source>
</reference>
<name>A0A438JGL5_VITVI</name>
<feature type="domain" description="Reverse transcriptase" evidence="1">
    <location>
        <begin position="5"/>
        <end position="99"/>
    </location>
</feature>
<organism evidence="2 3">
    <name type="scientific">Vitis vinifera</name>
    <name type="common">Grape</name>
    <dbReference type="NCBI Taxonomy" id="29760"/>
    <lineage>
        <taxon>Eukaryota</taxon>
        <taxon>Viridiplantae</taxon>
        <taxon>Streptophyta</taxon>
        <taxon>Embryophyta</taxon>
        <taxon>Tracheophyta</taxon>
        <taxon>Spermatophyta</taxon>
        <taxon>Magnoliopsida</taxon>
        <taxon>eudicotyledons</taxon>
        <taxon>Gunneridae</taxon>
        <taxon>Pentapetalae</taxon>
        <taxon>rosids</taxon>
        <taxon>Vitales</taxon>
        <taxon>Vitaceae</taxon>
        <taxon>Viteae</taxon>
        <taxon>Vitis</taxon>
    </lineage>
</organism>
<dbReference type="InterPro" id="IPR000477">
    <property type="entry name" value="RT_dom"/>
</dbReference>
<comment type="caution">
    <text evidence="2">The sequence shown here is derived from an EMBL/GenBank/DDBJ whole genome shotgun (WGS) entry which is preliminary data.</text>
</comment>
<protein>
    <recommendedName>
        <fullName evidence="1">Reverse transcriptase domain-containing protein</fullName>
    </recommendedName>
</protein>
<accession>A0A438JGL5</accession>
<evidence type="ECO:0000313" key="3">
    <source>
        <dbReference type="Proteomes" id="UP000288805"/>
    </source>
</evidence>
<dbReference type="PANTHER" id="PTHR33116">
    <property type="entry name" value="REVERSE TRANSCRIPTASE ZINC-BINDING DOMAIN-CONTAINING PROTEIN-RELATED-RELATED"/>
    <property type="match status" value="1"/>
</dbReference>